<evidence type="ECO:0000256" key="1">
    <source>
        <dbReference type="SAM" id="MobiDB-lite"/>
    </source>
</evidence>
<keyword evidence="3" id="KW-1185">Reference proteome</keyword>
<feature type="region of interest" description="Disordered" evidence="1">
    <location>
        <begin position="77"/>
        <end position="114"/>
    </location>
</feature>
<evidence type="ECO:0000313" key="2">
    <source>
        <dbReference type="EMBL" id="KPA77493.1"/>
    </source>
</evidence>
<dbReference type="VEuPathDB" id="TriTrypDB:LpyrH10_16_0650"/>
<dbReference type="InterPro" id="IPR008551">
    <property type="entry name" value="TANGO2"/>
</dbReference>
<dbReference type="OMA" id="CERFPFI"/>
<dbReference type="Pfam" id="PF05742">
    <property type="entry name" value="TANGO2"/>
    <property type="match status" value="1"/>
</dbReference>
<protein>
    <submittedName>
        <fullName evidence="2">Uncharacterized protein</fullName>
    </submittedName>
</protein>
<dbReference type="AlphaFoldDB" id="A0A0M9FWM8"/>
<feature type="compositionally biased region" description="Basic and acidic residues" evidence="1">
    <location>
        <begin position="95"/>
        <end position="106"/>
    </location>
</feature>
<organism evidence="2 3">
    <name type="scientific">Leptomonas pyrrhocoris</name>
    <name type="common">Firebug parasite</name>
    <dbReference type="NCBI Taxonomy" id="157538"/>
    <lineage>
        <taxon>Eukaryota</taxon>
        <taxon>Discoba</taxon>
        <taxon>Euglenozoa</taxon>
        <taxon>Kinetoplastea</taxon>
        <taxon>Metakinetoplastina</taxon>
        <taxon>Trypanosomatida</taxon>
        <taxon>Trypanosomatidae</taxon>
        <taxon>Leishmaniinae</taxon>
        <taxon>Leptomonas</taxon>
    </lineage>
</organism>
<dbReference type="PANTHER" id="PTHR17985">
    <property type="entry name" value="SER/THR-RICH PROTEIN T10 IN DGCR REGION"/>
    <property type="match status" value="1"/>
</dbReference>
<evidence type="ECO:0000313" key="3">
    <source>
        <dbReference type="Proteomes" id="UP000037923"/>
    </source>
</evidence>
<gene>
    <name evidence="2" type="ORF">ABB37_06883</name>
</gene>
<accession>A0A0M9FWM8</accession>
<name>A0A0M9FWM8_LEPPY</name>
<dbReference type="EMBL" id="LGTL01000016">
    <property type="protein sequence ID" value="KPA77493.1"/>
    <property type="molecule type" value="Genomic_DNA"/>
</dbReference>
<comment type="caution">
    <text evidence="2">The sequence shown here is derived from an EMBL/GenBank/DDBJ whole genome shotgun (WGS) entry which is preliminary data.</text>
</comment>
<proteinExistence type="predicted"/>
<dbReference type="RefSeq" id="XP_015655932.1">
    <property type="nucleotide sequence ID" value="XM_015805319.1"/>
</dbReference>
<dbReference type="PANTHER" id="PTHR17985:SF8">
    <property type="entry name" value="TRANSPORT AND GOLGI ORGANIZATION PROTEIN 2 HOMOLOG"/>
    <property type="match status" value="1"/>
</dbReference>
<dbReference type="OrthoDB" id="191601at2759"/>
<dbReference type="Proteomes" id="UP000037923">
    <property type="component" value="Unassembled WGS sequence"/>
</dbReference>
<sequence>MCILVFASRFCERFPFILIGNRDEQLGRGTRHLRYDVRTGLIWAIDQLAGGSWMGIEPRSGRFAILTNCRRAAAAPLTRGSDDTSISDAAAPARTSDKGATKETPQRSHQVTGDWRGAAPLSHIRDYTTVVPVRPELRDPARPDAKTLSYDPPSSRGTIVKDFLLDGELPRETAGDSFPCPPHSPLTPPFYAGYNLLTSDTLRTVSATSSSSPSSPAVAYTTNRYGAQYRCPVTPGEVHVLQNSFLDNTLGEPISARLRERFESALQEVVMPLSESAAAAYSVTDVATKLADACLCDRHHFDIAQMMKNGETADAPAAAAAAAALNTTIHSTNPLLGFSAVEMQEFFGRDQSAASTSSSPSAPLHLSDGGAALLEMHLQASVLKTPLGGYGTRVQSMVLVERVAVTGAAAAEGAPPYAEVIYFCQRDISFSGEEQKHCVGAPWIVFRVDADGSFARISAGT</sequence>
<dbReference type="GeneID" id="26907169"/>
<reference evidence="2 3" key="1">
    <citation type="submission" date="2015-07" db="EMBL/GenBank/DDBJ databases">
        <title>High-quality genome of monoxenous trypanosomatid Leptomonas pyrrhocoris.</title>
        <authorList>
            <person name="Flegontov P."/>
            <person name="Butenko A."/>
            <person name="Firsov S."/>
            <person name="Vlcek C."/>
            <person name="Logacheva M.D."/>
            <person name="Field M."/>
            <person name="Filatov D."/>
            <person name="Flegontova O."/>
            <person name="Gerasimov E."/>
            <person name="Jackson A.P."/>
            <person name="Kelly S."/>
            <person name="Opperdoes F."/>
            <person name="O'Reilly A."/>
            <person name="Votypka J."/>
            <person name="Yurchenko V."/>
            <person name="Lukes J."/>
        </authorList>
    </citation>
    <scope>NUCLEOTIDE SEQUENCE [LARGE SCALE GENOMIC DNA]</scope>
    <source>
        <strain evidence="2">H10</strain>
    </source>
</reference>